<gene>
    <name evidence="2" type="ORF">RAMLITH_16300</name>
</gene>
<comment type="caution">
    <text evidence="2">The sequence shown here is derived from an EMBL/GenBank/DDBJ whole genome shotgun (WGS) entry which is preliminary data.</text>
</comment>
<evidence type="ECO:0000313" key="3">
    <source>
        <dbReference type="Proteomes" id="UP000521868"/>
    </source>
</evidence>
<feature type="region of interest" description="Disordered" evidence="1">
    <location>
        <begin position="50"/>
        <end position="75"/>
    </location>
</feature>
<name>A0A7X6DHP6_9BURK</name>
<sequence length="128" mass="13619">MELQQARAIVETLAQGIHPVTGELMDADGPYNEPVVIRALFTVARALEGGEGKATREAGERRSGAPNQGKPWAPEDDAKLEAAFVDGADLKPLAQELGRTTFALEARLVKLGRLPPRSGMRFGTSAPA</sequence>
<keyword evidence="3" id="KW-1185">Reference proteome</keyword>
<feature type="compositionally biased region" description="Basic and acidic residues" evidence="1">
    <location>
        <begin position="50"/>
        <end position="63"/>
    </location>
</feature>
<evidence type="ECO:0000256" key="1">
    <source>
        <dbReference type="SAM" id="MobiDB-lite"/>
    </source>
</evidence>
<proteinExistence type="predicted"/>
<dbReference type="Proteomes" id="UP000521868">
    <property type="component" value="Unassembled WGS sequence"/>
</dbReference>
<organism evidence="2 3">
    <name type="scientific">Ramlibacter lithotrophicus</name>
    <dbReference type="NCBI Taxonomy" id="2606681"/>
    <lineage>
        <taxon>Bacteria</taxon>
        <taxon>Pseudomonadati</taxon>
        <taxon>Pseudomonadota</taxon>
        <taxon>Betaproteobacteria</taxon>
        <taxon>Burkholderiales</taxon>
        <taxon>Comamonadaceae</taxon>
        <taxon>Ramlibacter</taxon>
    </lineage>
</organism>
<protein>
    <submittedName>
        <fullName evidence="2">Uncharacterized protein</fullName>
    </submittedName>
</protein>
<dbReference type="RefSeq" id="WP_168108515.1">
    <property type="nucleotide sequence ID" value="NZ_VTOX01000006.1"/>
</dbReference>
<dbReference type="AlphaFoldDB" id="A0A7X6DHP6"/>
<accession>A0A7X6DHP6</accession>
<reference evidence="2 3" key="1">
    <citation type="journal article" date="2020" name="Nature">
        <title>Bacterial chemolithoautotrophy via manganese oxidation.</title>
        <authorList>
            <person name="Yu H."/>
            <person name="Leadbetter J.R."/>
        </authorList>
    </citation>
    <scope>NUCLEOTIDE SEQUENCE [LARGE SCALE GENOMIC DNA]</scope>
    <source>
        <strain evidence="2 3">RBP-1</strain>
    </source>
</reference>
<evidence type="ECO:0000313" key="2">
    <source>
        <dbReference type="EMBL" id="NKE67385.1"/>
    </source>
</evidence>
<dbReference type="EMBL" id="VTOX01000006">
    <property type="protein sequence ID" value="NKE67385.1"/>
    <property type="molecule type" value="Genomic_DNA"/>
</dbReference>